<evidence type="ECO:0000313" key="9">
    <source>
        <dbReference type="EMBL" id="MXQ55777.1"/>
    </source>
</evidence>
<feature type="domain" description="Peptidase M3A/M3B catalytic" evidence="7">
    <location>
        <begin position="204"/>
        <end position="583"/>
    </location>
</feature>
<dbReference type="Proteomes" id="UP000430692">
    <property type="component" value="Unassembled WGS sequence"/>
</dbReference>
<dbReference type="PANTHER" id="PTHR11804">
    <property type="entry name" value="PROTEASE M3 THIMET OLIGOPEPTIDASE-RELATED"/>
    <property type="match status" value="1"/>
</dbReference>
<keyword evidence="1 6" id="KW-0645">Protease</keyword>
<dbReference type="Pfam" id="PF08439">
    <property type="entry name" value="Peptidase_M3_N"/>
    <property type="match status" value="1"/>
</dbReference>
<dbReference type="CDD" id="cd09608">
    <property type="entry name" value="M3B_PepF"/>
    <property type="match status" value="1"/>
</dbReference>
<protein>
    <recommendedName>
        <fullName evidence="6">Oligopeptidase F</fullName>
        <ecNumber evidence="6">3.4.24.-</ecNumber>
    </recommendedName>
</protein>
<dbReference type="GO" id="GO:0006508">
    <property type="term" value="P:proteolysis"/>
    <property type="evidence" value="ECO:0007669"/>
    <property type="project" value="UniProtKB-KW"/>
</dbReference>
<evidence type="ECO:0000313" key="10">
    <source>
        <dbReference type="Proteomes" id="UP000430692"/>
    </source>
</evidence>
<dbReference type="GO" id="GO:0006518">
    <property type="term" value="P:peptide metabolic process"/>
    <property type="evidence" value="ECO:0007669"/>
    <property type="project" value="TreeGrafter"/>
</dbReference>
<name>A0A6I4VW79_9BACL</name>
<keyword evidence="5 6" id="KW-0482">Metalloprotease</keyword>
<dbReference type="GO" id="GO:0046872">
    <property type="term" value="F:metal ion binding"/>
    <property type="evidence" value="ECO:0007669"/>
    <property type="project" value="UniProtKB-UniRule"/>
</dbReference>
<gene>
    <name evidence="9" type="primary">pepF</name>
    <name evidence="9" type="ORF">GSM42_19015</name>
</gene>
<comment type="caution">
    <text evidence="9">The sequence shown here is derived from an EMBL/GenBank/DDBJ whole genome shotgun (WGS) entry which is preliminary data.</text>
</comment>
<dbReference type="EC" id="3.4.24.-" evidence="6"/>
<reference evidence="9 10" key="1">
    <citation type="submission" date="2019-12" db="EMBL/GenBank/DDBJ databases">
        <title>Whole-genome analyses of novel actinobacteria.</title>
        <authorList>
            <person name="Sahin N."/>
            <person name="Saygin H."/>
        </authorList>
    </citation>
    <scope>NUCLEOTIDE SEQUENCE [LARGE SCALE GENOMIC DNA]</scope>
    <source>
        <strain evidence="9 10">KC615</strain>
    </source>
</reference>
<keyword evidence="4 6" id="KW-0862">Zinc</keyword>
<keyword evidence="10" id="KW-1185">Reference proteome</keyword>
<dbReference type="InterPro" id="IPR004438">
    <property type="entry name" value="Peptidase_M3B"/>
</dbReference>
<evidence type="ECO:0000256" key="6">
    <source>
        <dbReference type="RuleBase" id="RU368091"/>
    </source>
</evidence>
<dbReference type="InterPro" id="IPR045090">
    <property type="entry name" value="Pept_M3A_M3B"/>
</dbReference>
<feature type="domain" description="Oligopeptidase F N-terminal" evidence="8">
    <location>
        <begin position="114"/>
        <end position="183"/>
    </location>
</feature>
<dbReference type="RefSeq" id="WP_160803130.1">
    <property type="nucleotide sequence ID" value="NZ_WUUL01000019.1"/>
</dbReference>
<dbReference type="NCBIfam" id="TIGR00181">
    <property type="entry name" value="pepF"/>
    <property type="match status" value="1"/>
</dbReference>
<dbReference type="InterPro" id="IPR042088">
    <property type="entry name" value="OligoPept_F_C"/>
</dbReference>
<evidence type="ECO:0000256" key="3">
    <source>
        <dbReference type="ARBA" id="ARBA00022801"/>
    </source>
</evidence>
<dbReference type="PANTHER" id="PTHR11804:SF84">
    <property type="entry name" value="SACCHAROLYSIN"/>
    <property type="match status" value="1"/>
</dbReference>
<accession>A0A6I4VW79</accession>
<comment type="cofactor">
    <cofactor evidence="6">
        <name>Zn(2+)</name>
        <dbReference type="ChEBI" id="CHEBI:29105"/>
    </cofactor>
    <text evidence="6">Binds 1 zinc ion.</text>
</comment>
<evidence type="ECO:0000256" key="4">
    <source>
        <dbReference type="ARBA" id="ARBA00022833"/>
    </source>
</evidence>
<evidence type="ECO:0000256" key="5">
    <source>
        <dbReference type="ARBA" id="ARBA00023049"/>
    </source>
</evidence>
<keyword evidence="2 6" id="KW-0479">Metal-binding</keyword>
<dbReference type="InterPro" id="IPR013647">
    <property type="entry name" value="OligopepF_N_dom"/>
</dbReference>
<comment type="similarity">
    <text evidence="6">Belongs to the peptidase M3B family.</text>
</comment>
<dbReference type="Gene3D" id="1.10.1370.20">
    <property type="entry name" value="Oligoendopeptidase f, C-terminal domain"/>
    <property type="match status" value="1"/>
</dbReference>
<dbReference type="GO" id="GO:0004222">
    <property type="term" value="F:metalloendopeptidase activity"/>
    <property type="evidence" value="ECO:0007669"/>
    <property type="project" value="UniProtKB-UniRule"/>
</dbReference>
<dbReference type="Pfam" id="PF01432">
    <property type="entry name" value="Peptidase_M3"/>
    <property type="match status" value="1"/>
</dbReference>
<dbReference type="Gene3D" id="1.10.287.830">
    <property type="entry name" value="putative peptidase helix hairpin domain like"/>
    <property type="match status" value="1"/>
</dbReference>
<comment type="function">
    <text evidence="6">Has oligopeptidase activity and degrades a variety of small bioactive peptides.</text>
</comment>
<sequence>MSKLPLRSEQDKTYQWKLETIFPTDTAWEEEFKAVKKLIPTLREFEGKLAESATTFYQALSTRDELSARIGKLFVYARMRYDEDTTNSHYQAYNDRASTLTTEAGSALAYLKPEILAIPAATIQSFLQSEPKLQLYSYELAELDRFRPHVLSSKEEALLAEASEVLGASRNTYGLLNNADMKFPSITDDEGKEVEITHGRMIQLLENSDARVRKDTFHAVYDTYGSLKNTFASTLSAHVKKHNLMARLRHYDSARQRSLSGNNIPEKVYDQLISIVHENLPLLHRYIKLRKKAMGVKELHMYDLYTPFINHKPKKITYDEAKDIVVRGLAPLGTEYRETLQHAFRDGWIDVYENQGKRSGAYSFGTYGTNPFVLMNWQDNMDNMFTLAHELGHSMHSYYTRKTQPYVYGDYSIFVAEVASTCNEAILSDYLLKTTTDRNDRLYLLNHQVDKFRGTVFRQTMFAEFELLIHQKAQNGEALTAETLTKIYYELNQKYFGTDITVDEKIGLEWSRIPHFYYDFYVYQYATGTSAATALAKQILEEGKPAVDRYLTFLSSGSSAGPIEVLKRAGVDMTQPDPIRSAFDVYKGYLDELEELL</sequence>
<dbReference type="SUPFAM" id="SSF55486">
    <property type="entry name" value="Metalloproteases ('zincins'), catalytic domain"/>
    <property type="match status" value="1"/>
</dbReference>
<dbReference type="Gene3D" id="1.20.140.70">
    <property type="entry name" value="Oligopeptidase f, N-terminal domain"/>
    <property type="match status" value="1"/>
</dbReference>
<dbReference type="EMBL" id="WUUL01000019">
    <property type="protein sequence ID" value="MXQ55777.1"/>
    <property type="molecule type" value="Genomic_DNA"/>
</dbReference>
<organism evidence="9 10">
    <name type="scientific">Shimazuella alba</name>
    <dbReference type="NCBI Taxonomy" id="2690964"/>
    <lineage>
        <taxon>Bacteria</taxon>
        <taxon>Bacillati</taxon>
        <taxon>Bacillota</taxon>
        <taxon>Bacilli</taxon>
        <taxon>Bacillales</taxon>
        <taxon>Thermoactinomycetaceae</taxon>
        <taxon>Shimazuella</taxon>
    </lineage>
</organism>
<evidence type="ECO:0000256" key="1">
    <source>
        <dbReference type="ARBA" id="ARBA00022670"/>
    </source>
</evidence>
<keyword evidence="3 6" id="KW-0378">Hydrolase</keyword>
<proteinExistence type="inferred from homology"/>
<evidence type="ECO:0000256" key="2">
    <source>
        <dbReference type="ARBA" id="ARBA00022723"/>
    </source>
</evidence>
<dbReference type="AlphaFoldDB" id="A0A6I4VW79"/>
<dbReference type="InterPro" id="IPR001567">
    <property type="entry name" value="Pept_M3A_M3B_dom"/>
</dbReference>
<evidence type="ECO:0000259" key="7">
    <source>
        <dbReference type="Pfam" id="PF01432"/>
    </source>
</evidence>
<evidence type="ECO:0000259" key="8">
    <source>
        <dbReference type="Pfam" id="PF08439"/>
    </source>
</evidence>